<dbReference type="CDD" id="cd11297">
    <property type="entry name" value="PIN_LabA-like_N_1"/>
    <property type="match status" value="1"/>
</dbReference>
<gene>
    <name evidence="2" type="ORF">CkaCkLH20_06548</name>
</gene>
<name>A0A9P6I379_9PEZI</name>
<dbReference type="InterPro" id="IPR036890">
    <property type="entry name" value="HATPase_C_sf"/>
</dbReference>
<organism evidence="2 3">
    <name type="scientific">Colletotrichum karsti</name>
    <dbReference type="NCBI Taxonomy" id="1095194"/>
    <lineage>
        <taxon>Eukaryota</taxon>
        <taxon>Fungi</taxon>
        <taxon>Dikarya</taxon>
        <taxon>Ascomycota</taxon>
        <taxon>Pezizomycotina</taxon>
        <taxon>Sordariomycetes</taxon>
        <taxon>Hypocreomycetidae</taxon>
        <taxon>Glomerellales</taxon>
        <taxon>Glomerellaceae</taxon>
        <taxon>Colletotrichum</taxon>
        <taxon>Colletotrichum boninense species complex</taxon>
    </lineage>
</organism>
<dbReference type="CDD" id="cd10146">
    <property type="entry name" value="LabA_like_C"/>
    <property type="match status" value="1"/>
</dbReference>
<dbReference type="RefSeq" id="XP_038745563.1">
    <property type="nucleotide sequence ID" value="XM_038889265.1"/>
</dbReference>
<reference evidence="2" key="2">
    <citation type="submission" date="2020-11" db="EMBL/GenBank/DDBJ databases">
        <title>Whole genome sequencing of Colletotrichum sp.</title>
        <authorList>
            <person name="Li H."/>
        </authorList>
    </citation>
    <scope>NUCLEOTIDE SEQUENCE</scope>
    <source>
        <strain evidence="2">CkLH20</strain>
    </source>
</reference>
<dbReference type="Gene3D" id="3.40.50.1010">
    <property type="entry name" value="5'-nuclease"/>
    <property type="match status" value="1"/>
</dbReference>
<dbReference type="PANTHER" id="PTHR32387:SF0">
    <property type="entry name" value="PROTEIN NO VEIN"/>
    <property type="match status" value="1"/>
</dbReference>
<reference evidence="2" key="1">
    <citation type="submission" date="2020-03" db="EMBL/GenBank/DDBJ databases">
        <authorList>
            <person name="He L."/>
        </authorList>
    </citation>
    <scope>NUCLEOTIDE SEQUENCE</scope>
    <source>
        <strain evidence="2">CkLH20</strain>
    </source>
</reference>
<dbReference type="Gene3D" id="3.30.420.610">
    <property type="entry name" value="LOTUS domain-like"/>
    <property type="match status" value="1"/>
</dbReference>
<evidence type="ECO:0000313" key="2">
    <source>
        <dbReference type="EMBL" id="KAF9876102.1"/>
    </source>
</evidence>
<protein>
    <submittedName>
        <fullName evidence="2">Ino80 chromatin remodeling complex protein</fullName>
    </submittedName>
</protein>
<dbReference type="InterPro" id="IPR025605">
    <property type="entry name" value="OST-HTH/LOTUS_dom"/>
</dbReference>
<dbReference type="PANTHER" id="PTHR32387">
    <property type="entry name" value="WU:FJ29H11"/>
    <property type="match status" value="1"/>
</dbReference>
<dbReference type="EMBL" id="JAATWM020000019">
    <property type="protein sequence ID" value="KAF9876102.1"/>
    <property type="molecule type" value="Genomic_DNA"/>
</dbReference>
<dbReference type="Proteomes" id="UP000781932">
    <property type="component" value="Unassembled WGS sequence"/>
</dbReference>
<dbReference type="Gene3D" id="3.30.565.10">
    <property type="entry name" value="Histidine kinase-like ATPase, C-terminal domain"/>
    <property type="match status" value="1"/>
</dbReference>
<sequence length="1317" mass="148918">MSSSTAGPDERRSAKNLVKDIAKEHGYIGEEILLGIPEDRRRMIEDALLKKDQMIGSSVITLAKNLYSSKARFVFELLQNADDNQYTKAAAEGSVPFVRFTVFPRKIVLECNEDGFTPQNLTAICSIGKSSKTGAHGYIGEKGIGFKSVFMVAWKVHIQSGPFSFSFRHKNGDSGMGMISPVWEDIEEELESPLTRITLHLHETGDKGAIRAQFEELQETVLMFLRNIRKVVVRFYDQDGQQLSSVTHTLTYPQEHRARLQRVEVVNGKSEEQITHFHITRHDADGLSRNESRTYSDAEEASRAYEKSEIVLAFPLSHSSAPIIEPQDVFAFLPVRKVGFNFLIQADFVTTANRQDIVGDSSRNLSLIPEIANAFIIAASQFCEYATLRYEWLKYLPDRQDNSRAKIWDDLVDAISGNLIDAKVFYDNKSLALRDLSDLYRPEEAHFDEYGELLLDDGSPGQVISRHYSKVALDTLDDYESLTSIGLPQVSRWLEADLRDSASSRMKSPETTKDWHERTARLLNSALAYSLLLYGRSRNEISELKAMDLIPLQDGSWVSAAPPANIYFSQVRGLNIPSTLGLRLVSRKVVSPQRLKLFKSLGVKTASISRVRKTIVNDYDPDDDVMGHLTTETSRDHLEFLYLTENLTDEKLSYPDILVCDDVGLLCHPQHAYFNNHDTEVLKSTPPGPNPGDGAPGYFFKAFLDNAYFDDQPDTPDNQTMTWYEWFSKRLKVMTNVKLPSRDGILPMDLKYVHEYRPEKFLSCLVEGYAASHGLEDLTLEGIGRLRGTDVLCVGNHLRPLEDTYFPARPLKSLLARYVDEDTVFPWLWLDSEEIYETPPPNWKRFLSRLGVGLCEDHLKFALDMLEYSVGALSQDPVASARLFALYQYVQTQYQGSDNRVEAADKIRDVFLTQKCIYIPLQDGKCKWVLPDECVWSAPFDMEGKFALERLYEPWLSVDHVTSSVCMNLFKTTIGVEDCNWSILVDELRTLKRMGCDDIDRIRNIYQALDDLTSTLLSVDMEELRNSHSYISGEISPRTQIATPCESNNMASEAAKLAILIDADNVRPSVAGPLLAEVAKYGTAFVRRAYGDWTGTSLKGWKDQLLTQSIQPVQQFAYTQGKNATDSAMIIDAMDLLYTKRFDGFCLVSSDSDFTRLASRIRESGLVVYGFGEHKTPKPFVSACDKFIYFENIIHDEQIAVPPVSPVVSSPPPQERPQSTLVKSDYGLKNLLRKAVEATSDEDGWANLAKVGALITKRHPDFDPRTFGYLKLGDLVTDTDLFDIDRRRPGEGKAIVMYARDKRSKRVNEPWRPTQLI</sequence>
<dbReference type="GO" id="GO:0004540">
    <property type="term" value="F:RNA nuclease activity"/>
    <property type="evidence" value="ECO:0007669"/>
    <property type="project" value="InterPro"/>
</dbReference>
<dbReference type="PROSITE" id="PS51644">
    <property type="entry name" value="HTH_OST"/>
    <property type="match status" value="1"/>
</dbReference>
<dbReference type="Pfam" id="PF01936">
    <property type="entry name" value="NYN"/>
    <property type="match status" value="1"/>
</dbReference>
<dbReference type="OrthoDB" id="5205629at2759"/>
<dbReference type="InterPro" id="IPR021139">
    <property type="entry name" value="NYN"/>
</dbReference>
<evidence type="ECO:0000313" key="3">
    <source>
        <dbReference type="Proteomes" id="UP000781932"/>
    </source>
</evidence>
<proteinExistence type="predicted"/>
<dbReference type="Pfam" id="PF12872">
    <property type="entry name" value="OST-HTH"/>
    <property type="match status" value="1"/>
</dbReference>
<dbReference type="SUPFAM" id="SSF55874">
    <property type="entry name" value="ATPase domain of HSP90 chaperone/DNA topoisomerase II/histidine kinase"/>
    <property type="match status" value="1"/>
</dbReference>
<dbReference type="GeneID" id="62162339"/>
<dbReference type="InterPro" id="IPR052957">
    <property type="entry name" value="Auxin_embryo_med"/>
</dbReference>
<accession>A0A9P6I379</accession>
<evidence type="ECO:0000259" key="1">
    <source>
        <dbReference type="PROSITE" id="PS51644"/>
    </source>
</evidence>
<comment type="caution">
    <text evidence="2">The sequence shown here is derived from an EMBL/GenBank/DDBJ whole genome shotgun (WGS) entry which is preliminary data.</text>
</comment>
<keyword evidence="3" id="KW-1185">Reference proteome</keyword>
<feature type="domain" description="HTH OST-type" evidence="1">
    <location>
        <begin position="1224"/>
        <end position="1301"/>
    </location>
</feature>
<dbReference type="InterPro" id="IPR041966">
    <property type="entry name" value="LOTUS-like"/>
</dbReference>
<dbReference type="NCBIfam" id="NF047352">
    <property type="entry name" value="P_loop_sacsin"/>
    <property type="match status" value="1"/>
</dbReference>